<accession>A0AAU8KE56</accession>
<sequence length="144" mass="16142">MKLRADIVEMLRNGHTHAEIMRTFRVAHKTVKAHRVALHMPDPKRGGHVLRPIKDEFYARTEPVDGGHLRWTGHHANGVPRLGRQGKHPSAYRVGFRLHHGREPIGHAKPGCGYPQCVAPAHLEDRPMRAQLRSQMAGIFGGAL</sequence>
<proteinExistence type="predicted"/>
<gene>
    <name evidence="1" type="ORF">R1Y80_09700</name>
</gene>
<dbReference type="AlphaFoldDB" id="A0AAU8KE56"/>
<dbReference type="RefSeq" id="WP_109196226.1">
    <property type="nucleotide sequence ID" value="NZ_CP136798.1"/>
</dbReference>
<protein>
    <submittedName>
        <fullName evidence="1">Uncharacterized protein</fullName>
    </submittedName>
</protein>
<name>A0AAU8KE56_9ACTN</name>
<reference evidence="1" key="1">
    <citation type="submission" date="2023-10" db="EMBL/GenBank/DDBJ databases">
        <title>Complete genome sequence of Streptomyces sp. JL1001.</title>
        <authorList>
            <person name="Jiang L."/>
        </authorList>
    </citation>
    <scope>NUCLEOTIDE SEQUENCE</scope>
    <source>
        <strain evidence="1">JL1001</strain>
    </source>
</reference>
<organism evidence="1">
    <name type="scientific">Streptomyces sp. JL1001</name>
    <dbReference type="NCBI Taxonomy" id="3078227"/>
    <lineage>
        <taxon>Bacteria</taxon>
        <taxon>Bacillati</taxon>
        <taxon>Actinomycetota</taxon>
        <taxon>Actinomycetes</taxon>
        <taxon>Kitasatosporales</taxon>
        <taxon>Streptomycetaceae</taxon>
        <taxon>Streptomyces</taxon>
    </lineage>
</organism>
<dbReference type="EMBL" id="CP136798">
    <property type="protein sequence ID" value="XCN13910.1"/>
    <property type="molecule type" value="Genomic_DNA"/>
</dbReference>
<evidence type="ECO:0000313" key="1">
    <source>
        <dbReference type="EMBL" id="XCN13910.1"/>
    </source>
</evidence>